<dbReference type="GO" id="GO:0032259">
    <property type="term" value="P:methylation"/>
    <property type="evidence" value="ECO:0007669"/>
    <property type="project" value="UniProtKB-KW"/>
</dbReference>
<evidence type="ECO:0000259" key="5">
    <source>
        <dbReference type="Pfam" id="PF13649"/>
    </source>
</evidence>
<name>A0A542ZHL5_9MICO</name>
<dbReference type="GO" id="GO:0008168">
    <property type="term" value="F:methyltransferase activity"/>
    <property type="evidence" value="ECO:0007669"/>
    <property type="project" value="UniProtKB-KW"/>
</dbReference>
<accession>A0A542ZHL5</accession>
<dbReference type="InterPro" id="IPR041698">
    <property type="entry name" value="Methyltransf_25"/>
</dbReference>
<evidence type="ECO:0000256" key="1">
    <source>
        <dbReference type="ARBA" id="ARBA00022603"/>
    </source>
</evidence>
<dbReference type="AlphaFoldDB" id="A0A542ZHL5"/>
<dbReference type="SUPFAM" id="SSF53335">
    <property type="entry name" value="S-adenosyl-L-methionine-dependent methyltransferases"/>
    <property type="match status" value="1"/>
</dbReference>
<dbReference type="CDD" id="cd02440">
    <property type="entry name" value="AdoMet_MTases"/>
    <property type="match status" value="1"/>
</dbReference>
<gene>
    <name evidence="6" type="ORF">FB474_1190</name>
</gene>
<keyword evidence="3" id="KW-0949">S-adenosyl-L-methionine</keyword>
<evidence type="ECO:0000313" key="7">
    <source>
        <dbReference type="Proteomes" id="UP000319514"/>
    </source>
</evidence>
<feature type="region of interest" description="Disordered" evidence="4">
    <location>
        <begin position="1"/>
        <end position="30"/>
    </location>
</feature>
<dbReference type="EMBL" id="VFOQ01000001">
    <property type="protein sequence ID" value="TQL59824.1"/>
    <property type="molecule type" value="Genomic_DNA"/>
</dbReference>
<evidence type="ECO:0000256" key="4">
    <source>
        <dbReference type="SAM" id="MobiDB-lite"/>
    </source>
</evidence>
<sequence>MTEAERPDGLSGRRRTRDPGDFDVAYATGTPPWDIGRPQPAFRALADDGRLVGRVLDVGCGTGEHALLAAALGLVATGVDTSATAIAIARRKAEERALHARFLVQDALDLGALGESFDTVLDCGLFHVFDDADRATLVEGLRASMPVGARYHLLCFSDAEPGDWGPRRIRQEEIRRAFADGWRVETIEPTSLEVTIDPGHAHAWLAAIVRA</sequence>
<keyword evidence="2 6" id="KW-0808">Transferase</keyword>
<organism evidence="6 7">
    <name type="scientific">Oryzihumus leptocrescens</name>
    <dbReference type="NCBI Taxonomy" id="297536"/>
    <lineage>
        <taxon>Bacteria</taxon>
        <taxon>Bacillati</taxon>
        <taxon>Actinomycetota</taxon>
        <taxon>Actinomycetes</taxon>
        <taxon>Micrococcales</taxon>
        <taxon>Intrasporangiaceae</taxon>
        <taxon>Oryzihumus</taxon>
    </lineage>
</organism>
<keyword evidence="7" id="KW-1185">Reference proteome</keyword>
<dbReference type="Gene3D" id="3.40.50.150">
    <property type="entry name" value="Vaccinia Virus protein VP39"/>
    <property type="match status" value="1"/>
</dbReference>
<evidence type="ECO:0000256" key="2">
    <source>
        <dbReference type="ARBA" id="ARBA00022679"/>
    </source>
</evidence>
<dbReference type="RefSeq" id="WP_141787794.1">
    <property type="nucleotide sequence ID" value="NZ_BAAAKX010000004.1"/>
</dbReference>
<evidence type="ECO:0000313" key="6">
    <source>
        <dbReference type="EMBL" id="TQL59824.1"/>
    </source>
</evidence>
<dbReference type="PANTHER" id="PTHR43464:SF19">
    <property type="entry name" value="UBIQUINONE BIOSYNTHESIS O-METHYLTRANSFERASE, MITOCHONDRIAL"/>
    <property type="match status" value="1"/>
</dbReference>
<dbReference type="InterPro" id="IPR029063">
    <property type="entry name" value="SAM-dependent_MTases_sf"/>
</dbReference>
<feature type="domain" description="Methyltransferase" evidence="5">
    <location>
        <begin position="55"/>
        <end position="142"/>
    </location>
</feature>
<protein>
    <submittedName>
        <fullName evidence="6">Methyltransferase family protein</fullName>
    </submittedName>
</protein>
<evidence type="ECO:0000256" key="3">
    <source>
        <dbReference type="ARBA" id="ARBA00022691"/>
    </source>
</evidence>
<comment type="caution">
    <text evidence="6">The sequence shown here is derived from an EMBL/GenBank/DDBJ whole genome shotgun (WGS) entry which is preliminary data.</text>
</comment>
<reference evidence="6 7" key="1">
    <citation type="submission" date="2019-06" db="EMBL/GenBank/DDBJ databases">
        <title>Sequencing the genomes of 1000 actinobacteria strains.</title>
        <authorList>
            <person name="Klenk H.-P."/>
        </authorList>
    </citation>
    <scope>NUCLEOTIDE SEQUENCE [LARGE SCALE GENOMIC DNA]</scope>
    <source>
        <strain evidence="6 7">DSM 18082</strain>
    </source>
</reference>
<dbReference type="PANTHER" id="PTHR43464">
    <property type="entry name" value="METHYLTRANSFERASE"/>
    <property type="match status" value="1"/>
</dbReference>
<dbReference type="Pfam" id="PF13649">
    <property type="entry name" value="Methyltransf_25"/>
    <property type="match status" value="1"/>
</dbReference>
<keyword evidence="1 6" id="KW-0489">Methyltransferase</keyword>
<dbReference type="Proteomes" id="UP000319514">
    <property type="component" value="Unassembled WGS sequence"/>
</dbReference>
<proteinExistence type="predicted"/>
<dbReference type="OrthoDB" id="9805171at2"/>